<dbReference type="AlphaFoldDB" id="A0A401U1H9"/>
<dbReference type="Gene3D" id="2.60.120.970">
    <property type="match status" value="1"/>
</dbReference>
<comment type="caution">
    <text evidence="1">The sequence shown here is derived from an EMBL/GenBank/DDBJ whole genome shotgun (WGS) entry which is preliminary data.</text>
</comment>
<gene>
    <name evidence="1" type="ORF">chiPu_0032591</name>
</gene>
<name>A0A401U1H9_CHIPU</name>
<sequence length="62" mass="7417">MPLPLSSDTISSSFYNPYFRLIHFDASNLEKNVSSLVKAEFRLYRIRYQKSRVAEQRIELYQ</sequence>
<evidence type="ECO:0000313" key="2">
    <source>
        <dbReference type="Proteomes" id="UP000287033"/>
    </source>
</evidence>
<proteinExistence type="predicted"/>
<dbReference type="STRING" id="137246.A0A401U1H9"/>
<accession>A0A401U1H9</accession>
<organism evidence="1 2">
    <name type="scientific">Chiloscyllium punctatum</name>
    <name type="common">Brownbanded bambooshark</name>
    <name type="synonym">Hemiscyllium punctatum</name>
    <dbReference type="NCBI Taxonomy" id="137246"/>
    <lineage>
        <taxon>Eukaryota</taxon>
        <taxon>Metazoa</taxon>
        <taxon>Chordata</taxon>
        <taxon>Craniata</taxon>
        <taxon>Vertebrata</taxon>
        <taxon>Chondrichthyes</taxon>
        <taxon>Elasmobranchii</taxon>
        <taxon>Galeomorphii</taxon>
        <taxon>Galeoidea</taxon>
        <taxon>Orectolobiformes</taxon>
        <taxon>Hemiscylliidae</taxon>
        <taxon>Chiloscyllium</taxon>
    </lineage>
</organism>
<feature type="non-terminal residue" evidence="1">
    <location>
        <position position="62"/>
    </location>
</feature>
<keyword evidence="2" id="KW-1185">Reference proteome</keyword>
<dbReference type="EMBL" id="BEZZ01241068">
    <property type="protein sequence ID" value="GCC48741.1"/>
    <property type="molecule type" value="Genomic_DNA"/>
</dbReference>
<protein>
    <submittedName>
        <fullName evidence="1">Uncharacterized protein</fullName>
    </submittedName>
</protein>
<dbReference type="Proteomes" id="UP000287033">
    <property type="component" value="Unassembled WGS sequence"/>
</dbReference>
<evidence type="ECO:0000313" key="1">
    <source>
        <dbReference type="EMBL" id="GCC48741.1"/>
    </source>
</evidence>
<reference evidence="1 2" key="1">
    <citation type="journal article" date="2018" name="Nat. Ecol. Evol.">
        <title>Shark genomes provide insights into elasmobranch evolution and the origin of vertebrates.</title>
        <authorList>
            <person name="Hara Y"/>
            <person name="Yamaguchi K"/>
            <person name="Onimaru K"/>
            <person name="Kadota M"/>
            <person name="Koyanagi M"/>
            <person name="Keeley SD"/>
            <person name="Tatsumi K"/>
            <person name="Tanaka K"/>
            <person name="Motone F"/>
            <person name="Kageyama Y"/>
            <person name="Nozu R"/>
            <person name="Adachi N"/>
            <person name="Nishimura O"/>
            <person name="Nakagawa R"/>
            <person name="Tanegashima C"/>
            <person name="Kiyatake I"/>
            <person name="Matsumoto R"/>
            <person name="Murakumo K"/>
            <person name="Nishida K"/>
            <person name="Terakita A"/>
            <person name="Kuratani S"/>
            <person name="Sato K"/>
            <person name="Hyodo S Kuraku.S."/>
        </authorList>
    </citation>
    <scope>NUCLEOTIDE SEQUENCE [LARGE SCALE GENOMIC DNA]</scope>
</reference>